<gene>
    <name evidence="2" type="ORF">WAX74_15305</name>
</gene>
<feature type="transmembrane region" description="Helical" evidence="1">
    <location>
        <begin position="55"/>
        <end position="75"/>
    </location>
</feature>
<dbReference type="Proteomes" id="UP001364890">
    <property type="component" value="Unassembled WGS sequence"/>
</dbReference>
<evidence type="ECO:0000256" key="1">
    <source>
        <dbReference type="SAM" id="Phobius"/>
    </source>
</evidence>
<sequence length="105" mass="12289">MVIIIYILIGLYAVLTGMAGMKQWKEVGFRVQTFLFIIVSISILVILFIPNKDWMFILLIIAFVLFHILAVAEGMLTNRRLTYSHHIIRFTFHCIIVLLVYKFIK</sequence>
<comment type="caution">
    <text evidence="2">The sequence shown here is derived from an EMBL/GenBank/DDBJ whole genome shotgun (WGS) entry which is preliminary data.</text>
</comment>
<keyword evidence="1" id="KW-0472">Membrane</keyword>
<protein>
    <recommendedName>
        <fullName evidence="4">DUF4181 domain-containing protein</fullName>
    </recommendedName>
</protein>
<evidence type="ECO:0000313" key="2">
    <source>
        <dbReference type="EMBL" id="MEI4770989.1"/>
    </source>
</evidence>
<evidence type="ECO:0000313" key="3">
    <source>
        <dbReference type="Proteomes" id="UP001364890"/>
    </source>
</evidence>
<name>A0ABU8F7K0_9BACI</name>
<evidence type="ECO:0008006" key="4">
    <source>
        <dbReference type="Google" id="ProtNLM"/>
    </source>
</evidence>
<feature type="transmembrane region" description="Helical" evidence="1">
    <location>
        <begin position="31"/>
        <end position="49"/>
    </location>
</feature>
<proteinExistence type="predicted"/>
<keyword evidence="3" id="KW-1185">Reference proteome</keyword>
<feature type="transmembrane region" description="Helical" evidence="1">
    <location>
        <begin position="87"/>
        <end position="104"/>
    </location>
</feature>
<reference evidence="2 3" key="1">
    <citation type="submission" date="2024-01" db="EMBL/GenBank/DDBJ databases">
        <title>Seven novel Bacillus-like species.</title>
        <authorList>
            <person name="Liu G."/>
        </authorList>
    </citation>
    <scope>NUCLEOTIDE SEQUENCE [LARGE SCALE GENOMIC DNA]</scope>
    <source>
        <strain evidence="2 3">FJAT-51614</strain>
    </source>
</reference>
<keyword evidence="1" id="KW-0812">Transmembrane</keyword>
<dbReference type="EMBL" id="JBAWSY010000014">
    <property type="protein sequence ID" value="MEI4770989.1"/>
    <property type="molecule type" value="Genomic_DNA"/>
</dbReference>
<accession>A0ABU8F7K0</accession>
<organism evidence="2 3">
    <name type="scientific">Psychrobacillus mangrovi</name>
    <dbReference type="NCBI Taxonomy" id="3117745"/>
    <lineage>
        <taxon>Bacteria</taxon>
        <taxon>Bacillati</taxon>
        <taxon>Bacillota</taxon>
        <taxon>Bacilli</taxon>
        <taxon>Bacillales</taxon>
        <taxon>Bacillaceae</taxon>
        <taxon>Psychrobacillus</taxon>
    </lineage>
</organism>
<keyword evidence="1" id="KW-1133">Transmembrane helix</keyword>
<feature type="transmembrane region" description="Helical" evidence="1">
    <location>
        <begin position="6"/>
        <end position="24"/>
    </location>
</feature>